<organism evidence="2 3">
    <name type="scientific">Lithospermum erythrorhizon</name>
    <name type="common">Purple gromwell</name>
    <name type="synonym">Lithospermum officinale var. erythrorhizon</name>
    <dbReference type="NCBI Taxonomy" id="34254"/>
    <lineage>
        <taxon>Eukaryota</taxon>
        <taxon>Viridiplantae</taxon>
        <taxon>Streptophyta</taxon>
        <taxon>Embryophyta</taxon>
        <taxon>Tracheophyta</taxon>
        <taxon>Spermatophyta</taxon>
        <taxon>Magnoliopsida</taxon>
        <taxon>eudicotyledons</taxon>
        <taxon>Gunneridae</taxon>
        <taxon>Pentapetalae</taxon>
        <taxon>asterids</taxon>
        <taxon>lamiids</taxon>
        <taxon>Boraginales</taxon>
        <taxon>Boraginaceae</taxon>
        <taxon>Boraginoideae</taxon>
        <taxon>Lithospermeae</taxon>
        <taxon>Lithospermum</taxon>
    </lineage>
</organism>
<evidence type="ECO:0000313" key="3">
    <source>
        <dbReference type="Proteomes" id="UP001454036"/>
    </source>
</evidence>
<dbReference type="AlphaFoldDB" id="A0AAV3PZD5"/>
<protein>
    <submittedName>
        <fullName evidence="2">Uncharacterized protein</fullName>
    </submittedName>
</protein>
<proteinExistence type="predicted"/>
<gene>
    <name evidence="2" type="ORF">LIER_13634</name>
</gene>
<comment type="caution">
    <text evidence="2">The sequence shown here is derived from an EMBL/GenBank/DDBJ whole genome shotgun (WGS) entry which is preliminary data.</text>
</comment>
<reference evidence="2 3" key="1">
    <citation type="submission" date="2024-01" db="EMBL/GenBank/DDBJ databases">
        <title>The complete chloroplast genome sequence of Lithospermum erythrorhizon: insights into the phylogenetic relationship among Boraginaceae species and the maternal lineages of purple gromwells.</title>
        <authorList>
            <person name="Okada T."/>
            <person name="Watanabe K."/>
        </authorList>
    </citation>
    <scope>NUCLEOTIDE SEQUENCE [LARGE SCALE GENOMIC DNA]</scope>
</reference>
<keyword evidence="3" id="KW-1185">Reference proteome</keyword>
<keyword evidence="1" id="KW-0175">Coiled coil</keyword>
<feature type="coiled-coil region" evidence="1">
    <location>
        <begin position="59"/>
        <end position="93"/>
    </location>
</feature>
<evidence type="ECO:0000313" key="2">
    <source>
        <dbReference type="EMBL" id="GAA0156051.1"/>
    </source>
</evidence>
<name>A0AAV3PZD5_LITER</name>
<evidence type="ECO:0000256" key="1">
    <source>
        <dbReference type="SAM" id="Coils"/>
    </source>
</evidence>
<dbReference type="Proteomes" id="UP001454036">
    <property type="component" value="Unassembled WGS sequence"/>
</dbReference>
<sequence>MLITQHPTILKKEDGLGEDAKSLTMSDKLMKGKHVIDVKLNPANQTKVVTEGEVVDMLIKAYEEEQLRLEAEIQAKKVRVSELQARIQALKATVPPTVNDSANSSIVILDEPNHVADF</sequence>
<dbReference type="EMBL" id="BAABME010002776">
    <property type="protein sequence ID" value="GAA0156051.1"/>
    <property type="molecule type" value="Genomic_DNA"/>
</dbReference>
<accession>A0AAV3PZD5</accession>